<dbReference type="PANTHER" id="PTHR13131:SF5">
    <property type="entry name" value="CYSTINOSIN"/>
    <property type="match status" value="1"/>
</dbReference>
<proteinExistence type="inferred from homology"/>
<keyword evidence="3" id="KW-0813">Transport</keyword>
<evidence type="ECO:0000256" key="7">
    <source>
        <dbReference type="ARBA" id="ARBA00022989"/>
    </source>
</evidence>
<accession>F6UZ98</accession>
<dbReference type="FunCoup" id="F6UZ98">
    <property type="interactions" value="916"/>
</dbReference>
<comment type="subcellular location">
    <subcellularLocation>
        <location evidence="1">Lysosome membrane</location>
        <topology evidence="1">Multi-pass membrane protein</topology>
    </subcellularLocation>
</comment>
<feature type="region of interest" description="Disordered" evidence="11">
    <location>
        <begin position="62"/>
        <end position="116"/>
    </location>
</feature>
<comment type="catalytic activity">
    <reaction evidence="10">
        <text>L-cystine(out) + H(+)(out) = L-cystine(in) + H(+)(in)</text>
        <dbReference type="Rhea" id="RHEA:66172"/>
        <dbReference type="ChEBI" id="CHEBI:15378"/>
        <dbReference type="ChEBI" id="CHEBI:35491"/>
    </reaction>
    <physiologicalReaction direction="left-to-right" evidence="10">
        <dbReference type="Rhea" id="RHEA:66173"/>
    </physiologicalReaction>
</comment>
<keyword evidence="7 12" id="KW-1133">Transmembrane helix</keyword>
<dbReference type="Gene3D" id="1.20.1280.290">
    <property type="match status" value="2"/>
</dbReference>
<evidence type="ECO:0000256" key="12">
    <source>
        <dbReference type="SAM" id="Phobius"/>
    </source>
</evidence>
<evidence type="ECO:0000256" key="6">
    <source>
        <dbReference type="ARBA" id="ARBA00022847"/>
    </source>
</evidence>
<feature type="transmembrane region" description="Helical" evidence="12">
    <location>
        <begin position="515"/>
        <end position="531"/>
    </location>
</feature>
<keyword evidence="6" id="KW-0769">Symport</keyword>
<dbReference type="FunFam" id="1.20.1280.290:FF:000016">
    <property type="entry name" value="Cystinosin homolog"/>
    <property type="match status" value="1"/>
</dbReference>
<feature type="compositionally biased region" description="Low complexity" evidence="11">
    <location>
        <begin position="62"/>
        <end position="71"/>
    </location>
</feature>
<sequence>MDYFIQLLYLHATWVLYTFLHSKLLVGQVRHGVGGWAPVPLTCGPHSLCTAARVSRLWLPTTSPERTSSSTAFTELVPTSIPSTKREPSASMCHCQSPQTGRRDLKRTPPPAMETRINLLPGSVTCRRRQGKCERLAKCRGAEPNWKEPRERDTGSKQGSKARQVRRVTEDKPGWGGASLHKQGSESLLAVRRMMMQLLGNITMKRILLTRHPAALILCNFLSVLLLCGATSSTPDFAVSIPDVVTIENGRSENISITVNCPLNESAVFILNITYSSMNKTIIQLPEQIFLPANSHESDFTAKAVNVGQVTAYLQSNITHKIGPRIRFKVIHSSSIEILQQIIGWIYFMAWSVSFYPQVFENWKRKSVVGLSFDFLALNLTGHIAYGVFNLGLFWIPYVKEQFLELYPNGVFPVEANDVFFSLHAVLLTAITIIQCCIYERGSQTVSKGAIGFLVIAWLFALTVLFVAVAGKITWLLFLFCFSYIKLAITLIKYFPQAYMNFRRKSTEGWSIGNVLLDFTGGSFSIVQMFIQSYNNDEWNLIFGDPTKFGLGVFSIGFDIVFIIQHYCLYRHKPGYHQV</sequence>
<feature type="compositionally biased region" description="Basic and acidic residues" evidence="11">
    <location>
        <begin position="145"/>
        <end position="155"/>
    </location>
</feature>
<dbReference type="GeneTree" id="ENSGT00390000005338"/>
<feature type="transmembrane region" description="Helical" evidence="12">
    <location>
        <begin position="419"/>
        <end position="439"/>
    </location>
</feature>
<dbReference type="InParanoid" id="F6UZ98"/>
<dbReference type="SMART" id="SM00679">
    <property type="entry name" value="CTNS"/>
    <property type="match status" value="2"/>
</dbReference>
<dbReference type="Bgee" id="ENSXETG00000005795">
    <property type="expression patterns" value="Expressed in testis and 13 other cell types or tissues"/>
</dbReference>
<feature type="transmembrane region" description="Helical" evidence="12">
    <location>
        <begin position="376"/>
        <end position="399"/>
    </location>
</feature>
<dbReference type="STRING" id="8364.ENSXETP00000012751"/>
<dbReference type="PaxDb" id="8364-ENSXETP00000000302"/>
<reference evidence="13" key="1">
    <citation type="journal article" date="2010" name="Science">
        <title>The genome of the Western clawed frog Xenopus tropicalis.</title>
        <authorList>
            <person name="Hellsten U."/>
            <person name="Harland R.M."/>
            <person name="Gilchrist M.J."/>
            <person name="Hendrix D."/>
            <person name="Jurka J."/>
            <person name="Kapitonov V."/>
            <person name="Ovcharenko I."/>
            <person name="Putnam N.H."/>
            <person name="Shu S."/>
            <person name="Taher L."/>
            <person name="Blitz I.L."/>
            <person name="Blumberg B."/>
            <person name="Dichmann D.S."/>
            <person name="Dubchak I."/>
            <person name="Amaya E."/>
            <person name="Detter J.C."/>
            <person name="Fletcher R."/>
            <person name="Gerhard D.S."/>
            <person name="Goodstein D."/>
            <person name="Graves T."/>
            <person name="Grigoriev I.V."/>
            <person name="Grimwood J."/>
            <person name="Kawashima T."/>
            <person name="Lindquist E."/>
            <person name="Lucas S.M."/>
            <person name="Mead P.E."/>
            <person name="Mitros T."/>
            <person name="Ogino H."/>
            <person name="Ohta Y."/>
            <person name="Poliakov A.V."/>
            <person name="Pollet N."/>
            <person name="Robert J."/>
            <person name="Salamov A."/>
            <person name="Sater A.K."/>
            <person name="Schmutz J."/>
            <person name="Terry A."/>
            <person name="Vize P.D."/>
            <person name="Warren W.C."/>
            <person name="Wells D."/>
            <person name="Wills A."/>
            <person name="Wilson R.K."/>
            <person name="Zimmerman L.B."/>
            <person name="Zorn A.M."/>
            <person name="Grainger R."/>
            <person name="Grammer T."/>
            <person name="Khokha M.K."/>
            <person name="Richardson P.M."/>
            <person name="Rokhsar D.S."/>
        </authorList>
    </citation>
    <scope>NUCLEOTIDE SEQUENCE [LARGE SCALE GENOMIC DNA]</scope>
    <source>
        <strain evidence="13">Nigerian</strain>
    </source>
</reference>
<keyword evidence="8 12" id="KW-0472">Membrane</keyword>
<comment type="similarity">
    <text evidence="2">Belongs to the cystinosin family.</text>
</comment>
<dbReference type="InterPro" id="IPR005282">
    <property type="entry name" value="LC_transporter"/>
</dbReference>
<dbReference type="GO" id="GO:0015293">
    <property type="term" value="F:symporter activity"/>
    <property type="evidence" value="ECO:0007669"/>
    <property type="project" value="UniProtKB-KW"/>
</dbReference>
<dbReference type="GO" id="GO:0015811">
    <property type="term" value="P:L-cystine transport"/>
    <property type="evidence" value="ECO:0007669"/>
    <property type="project" value="UniProtKB-ARBA"/>
</dbReference>
<keyword evidence="4 12" id="KW-0812">Transmembrane</keyword>
<dbReference type="NCBIfam" id="TIGR00951">
    <property type="entry name" value="2A43"/>
    <property type="match status" value="1"/>
</dbReference>
<feature type="transmembrane region" description="Helical" evidence="12">
    <location>
        <begin position="338"/>
        <end position="356"/>
    </location>
</feature>
<dbReference type="InterPro" id="IPR006603">
    <property type="entry name" value="PQ-loop_rpt"/>
</dbReference>
<evidence type="ECO:0000256" key="8">
    <source>
        <dbReference type="ARBA" id="ARBA00023136"/>
    </source>
</evidence>
<feature type="transmembrane region" description="Helical" evidence="12">
    <location>
        <begin position="451"/>
        <end position="469"/>
    </location>
</feature>
<evidence type="ECO:0000256" key="4">
    <source>
        <dbReference type="ARBA" id="ARBA00022692"/>
    </source>
</evidence>
<reference evidence="13" key="2">
    <citation type="submission" date="2011-06" db="UniProtKB">
        <authorList>
            <consortium name="Ensembl"/>
        </authorList>
    </citation>
    <scope>IDENTIFICATION</scope>
</reference>
<evidence type="ECO:0000256" key="11">
    <source>
        <dbReference type="SAM" id="MobiDB-lite"/>
    </source>
</evidence>
<evidence type="ECO:0000256" key="1">
    <source>
        <dbReference type="ARBA" id="ARBA00004155"/>
    </source>
</evidence>
<feature type="region of interest" description="Disordered" evidence="11">
    <location>
        <begin position="145"/>
        <end position="179"/>
    </location>
</feature>
<keyword evidence="5" id="KW-0677">Repeat</keyword>
<feature type="transmembrane region" description="Helical" evidence="12">
    <location>
        <begin position="551"/>
        <end position="570"/>
    </location>
</feature>
<organism evidence="13">
    <name type="scientific">Xenopus tropicalis</name>
    <name type="common">Western clawed frog</name>
    <name type="synonym">Silurana tropicalis</name>
    <dbReference type="NCBI Taxonomy" id="8364"/>
    <lineage>
        <taxon>Eukaryota</taxon>
        <taxon>Metazoa</taxon>
        <taxon>Chordata</taxon>
        <taxon>Craniata</taxon>
        <taxon>Vertebrata</taxon>
        <taxon>Euteleostomi</taxon>
        <taxon>Amphibia</taxon>
        <taxon>Batrachia</taxon>
        <taxon>Anura</taxon>
        <taxon>Pipoidea</taxon>
        <taxon>Pipidae</taxon>
        <taxon>Xenopodinae</taxon>
        <taxon>Xenopus</taxon>
        <taxon>Silurana</taxon>
    </lineage>
</organism>
<dbReference type="Ensembl" id="ENSXETT00000012751">
    <property type="protein sequence ID" value="ENSXETP00000012751"/>
    <property type="gene ID" value="ENSXETG00000005795"/>
</dbReference>
<keyword evidence="9" id="KW-0458">Lysosome</keyword>
<evidence type="ECO:0000256" key="9">
    <source>
        <dbReference type="ARBA" id="ARBA00023228"/>
    </source>
</evidence>
<protein>
    <submittedName>
        <fullName evidence="13">Cystinosin, lysosomal cystine transporter</fullName>
    </submittedName>
</protein>
<evidence type="ECO:0000256" key="3">
    <source>
        <dbReference type="ARBA" id="ARBA00022448"/>
    </source>
</evidence>
<dbReference type="AlphaFoldDB" id="F6UZ98"/>
<evidence type="ECO:0000256" key="10">
    <source>
        <dbReference type="ARBA" id="ARBA00048473"/>
    </source>
</evidence>
<gene>
    <name evidence="13" type="primary">ctns</name>
</gene>
<dbReference type="GO" id="GO:0015179">
    <property type="term" value="F:L-amino acid transmembrane transporter activity"/>
    <property type="evidence" value="ECO:0007669"/>
    <property type="project" value="UniProtKB-ARBA"/>
</dbReference>
<dbReference type="FunFam" id="1.20.1280.290:FF:000022">
    <property type="entry name" value="Cystinosin homolog"/>
    <property type="match status" value="1"/>
</dbReference>
<dbReference type="Xenbase" id="XB-GENE-1006266">
    <property type="gene designation" value="ctns"/>
</dbReference>
<feature type="transmembrane region" description="Helical" evidence="12">
    <location>
        <begin position="475"/>
        <end position="495"/>
    </location>
</feature>
<dbReference type="PANTHER" id="PTHR13131">
    <property type="entry name" value="CYSTINOSIN"/>
    <property type="match status" value="1"/>
</dbReference>
<name>F6UZ98_XENTR</name>
<evidence type="ECO:0000256" key="2">
    <source>
        <dbReference type="ARBA" id="ARBA00006855"/>
    </source>
</evidence>
<evidence type="ECO:0000256" key="5">
    <source>
        <dbReference type="ARBA" id="ARBA00022737"/>
    </source>
</evidence>
<dbReference type="GO" id="GO:0005765">
    <property type="term" value="C:lysosomal membrane"/>
    <property type="evidence" value="ECO:0007669"/>
    <property type="project" value="UniProtKB-SubCell"/>
</dbReference>
<evidence type="ECO:0000313" key="13">
    <source>
        <dbReference type="Ensembl" id="ENSXETP00000012751"/>
    </source>
</evidence>
<dbReference type="Pfam" id="PF04193">
    <property type="entry name" value="PQ-loop"/>
    <property type="match status" value="2"/>
</dbReference>